<gene>
    <name evidence="3" type="ORF">GKZ89_18785</name>
</gene>
<proteinExistence type="predicted"/>
<protein>
    <submittedName>
        <fullName evidence="3">Copper amine oxidase</fullName>
    </submittedName>
</protein>
<sequence length="445" mass="47906">MNMKRILVMMMALLLFIPTMAMAAGEKAQPTVKTPAADLRSTLDQLLSEHFVLAVMSMTKKYDGAEDAEQVQAALNQNAKDMTPAIESIYGKEGAAQFEEIFLGHNGYTDSLVEAAKSGDAEARKAAEAEVQEFVDSFSAFLATATEGKLPEAAAKEVLRAHEDDVMKAFDLHVKGEYEASYTAFREGYARMFAISKALSTAIVTQMPEKFENTKADTPAADLRSNLNMLASEHFALAAMGMQKGFDGAEDYDFATWAEDMHTADFKAAIASIYGEEGAAQFEKVWQSEHITAQADLAAAAAEGDEEKVKAAKESLSMFSQEFGAFLGAATEENLPTADAQAAVKGHEDTVIKTFESYTAKDYDATYASFREGYAYMYGVGEALGGAIVKQMPDKFMAENMPSDMPKTGMGGASDSSALNMMYAALAGMAVLTGALIIRKKASSK</sequence>
<dbReference type="Proteomes" id="UP000434639">
    <property type="component" value="Unassembled WGS sequence"/>
</dbReference>
<evidence type="ECO:0000256" key="2">
    <source>
        <dbReference type="SAM" id="SignalP"/>
    </source>
</evidence>
<evidence type="ECO:0000313" key="4">
    <source>
        <dbReference type="Proteomes" id="UP000434639"/>
    </source>
</evidence>
<keyword evidence="1" id="KW-0812">Transmembrane</keyword>
<keyword evidence="1" id="KW-0472">Membrane</keyword>
<dbReference type="RefSeq" id="WP_155113937.1">
    <property type="nucleotide sequence ID" value="NZ_WMIB01000029.1"/>
</dbReference>
<organism evidence="3 4">
    <name type="scientific">Metabacillus mangrovi</name>
    <dbReference type="NCBI Taxonomy" id="1491830"/>
    <lineage>
        <taxon>Bacteria</taxon>
        <taxon>Bacillati</taxon>
        <taxon>Bacillota</taxon>
        <taxon>Bacilli</taxon>
        <taxon>Bacillales</taxon>
        <taxon>Bacillaceae</taxon>
        <taxon>Metabacillus</taxon>
    </lineage>
</organism>
<name>A0A7X2V6R6_9BACI</name>
<feature type="chain" id="PRO_5031514046" evidence="2">
    <location>
        <begin position="24"/>
        <end position="445"/>
    </location>
</feature>
<evidence type="ECO:0000313" key="3">
    <source>
        <dbReference type="EMBL" id="MTH55441.1"/>
    </source>
</evidence>
<feature type="signal peptide" evidence="2">
    <location>
        <begin position="1"/>
        <end position="23"/>
    </location>
</feature>
<reference evidence="3 4" key="1">
    <citation type="journal article" date="2017" name="Int. J. Syst. Evol. Microbiol.">
        <title>Bacillus mangrovi sp. nov., isolated from a sediment sample from a mangrove forest.</title>
        <authorList>
            <person name="Gupta V."/>
            <person name="Singh P.K."/>
            <person name="Korpole S."/>
            <person name="Tanuku N.R.S."/>
            <person name="Pinnaka A.K."/>
        </authorList>
    </citation>
    <scope>NUCLEOTIDE SEQUENCE [LARGE SCALE GENOMIC DNA]</scope>
    <source>
        <strain evidence="3 4">KCTC 33872</strain>
    </source>
</reference>
<dbReference type="EMBL" id="WMIB01000029">
    <property type="protein sequence ID" value="MTH55441.1"/>
    <property type="molecule type" value="Genomic_DNA"/>
</dbReference>
<accession>A0A7X2V6R6</accession>
<evidence type="ECO:0000256" key="1">
    <source>
        <dbReference type="SAM" id="Phobius"/>
    </source>
</evidence>
<keyword evidence="4" id="KW-1185">Reference proteome</keyword>
<keyword evidence="1" id="KW-1133">Transmembrane helix</keyword>
<dbReference type="OrthoDB" id="2657432at2"/>
<keyword evidence="2" id="KW-0732">Signal</keyword>
<feature type="transmembrane region" description="Helical" evidence="1">
    <location>
        <begin position="421"/>
        <end position="438"/>
    </location>
</feature>
<comment type="caution">
    <text evidence="3">The sequence shown here is derived from an EMBL/GenBank/DDBJ whole genome shotgun (WGS) entry which is preliminary data.</text>
</comment>
<dbReference type="AlphaFoldDB" id="A0A7X2V6R6"/>